<accession>A0ABY7EJT1</accession>
<dbReference type="PANTHER" id="PTHR31463">
    <property type="entry name" value="MACROPHAGE-EXPRESSED GENE 1 PROTEIN"/>
    <property type="match status" value="1"/>
</dbReference>
<reference evidence="3" key="1">
    <citation type="submission" date="2022-11" db="EMBL/GenBank/DDBJ databases">
        <title>Centuries of genome instability and evolution in soft-shell clam transmissible cancer (bioRxiv).</title>
        <authorList>
            <person name="Hart S.F.M."/>
            <person name="Yonemitsu M.A."/>
            <person name="Giersch R.M."/>
            <person name="Beal B.F."/>
            <person name="Arriagada G."/>
            <person name="Davis B.W."/>
            <person name="Ostrander E.A."/>
            <person name="Goff S.P."/>
            <person name="Metzger M.J."/>
        </authorList>
    </citation>
    <scope>NUCLEOTIDE SEQUENCE</scope>
    <source>
        <strain evidence="3">MELC-2E11</strain>
        <tissue evidence="3">Siphon/mantle</tissue>
    </source>
</reference>
<dbReference type="Pfam" id="PF01823">
    <property type="entry name" value="MACPF"/>
    <property type="match status" value="1"/>
</dbReference>
<feature type="chain" id="PRO_5045189956" evidence="1">
    <location>
        <begin position="19"/>
        <end position="636"/>
    </location>
</feature>
<dbReference type="SMART" id="SM00457">
    <property type="entry name" value="MACPF"/>
    <property type="match status" value="1"/>
</dbReference>
<evidence type="ECO:0000313" key="3">
    <source>
        <dbReference type="EMBL" id="WAR10252.1"/>
    </source>
</evidence>
<keyword evidence="1" id="KW-0732">Signal</keyword>
<dbReference type="PROSITE" id="PS51412">
    <property type="entry name" value="MACPF_2"/>
    <property type="match status" value="1"/>
</dbReference>
<dbReference type="PANTHER" id="PTHR31463:SF1">
    <property type="entry name" value="MACROPHAGE-EXPRESSED GENE 1 PROTEIN"/>
    <property type="match status" value="1"/>
</dbReference>
<dbReference type="EMBL" id="CP111018">
    <property type="protein sequence ID" value="WAR10252.1"/>
    <property type="molecule type" value="Genomic_DNA"/>
</dbReference>
<evidence type="ECO:0000259" key="2">
    <source>
        <dbReference type="PROSITE" id="PS51412"/>
    </source>
</evidence>
<sequence>MYGSSLCWLLLLLPSSLAYSLPAGHPHTCITELGLKDIYLLETLPGQGWDNLQNEDRNMVIDHQYNECRTTADQKFLIPDSLAVYPTKTSQLHTFSEVMEHWDNFTSSTASSINAEVGLKIPGIVKISGKFSSEYAKIKKKQFFGKTISLRSQARYSKYKTKIESVNTLTDSFKKRVNKIGQHLLHNRTDLATYESQILVREYGTHVVTGVELGAMIVQVDYLDSTFLMLSSVDKQEIINGAEAKFNIITTGKIGIETSTTDMEESIKAYNNYVQAGDILALGGIEYTSTEGFKTGWIESINNNQVPIDKEGDPIYHFINEYTLPDMPSTAVFQTYDANVDDGTCRAPTESFVFGGVFQHCTMLAMRDGCEGEHLCDSATTRNPLTGDFSCEETYEPILLTKGSLFGSCVVTKESRCGILWHKTCYEKETYSTYASYSAYWCAAKNSTNPKSGMLFGGTFTPQYENPITRAISCPEPFYALKVAQLSVCVSTDFEFGSKSSVPFAGFRSCSSENPYTADERYCPTSYSQHLAAVVDECQIDVCVKIGALAITELPHIQMPPFIKRPVKASASGVQENFAFNSQTDEWESEADLLRQGSTTQATKGNNNATNRLSPCVVSIFLLLISFSLGSVNSLM</sequence>
<feature type="signal peptide" evidence="1">
    <location>
        <begin position="1"/>
        <end position="18"/>
    </location>
</feature>
<dbReference type="InterPro" id="IPR020864">
    <property type="entry name" value="MACPF"/>
</dbReference>
<organism evidence="3 4">
    <name type="scientific">Mya arenaria</name>
    <name type="common">Soft-shell clam</name>
    <dbReference type="NCBI Taxonomy" id="6604"/>
    <lineage>
        <taxon>Eukaryota</taxon>
        <taxon>Metazoa</taxon>
        <taxon>Spiralia</taxon>
        <taxon>Lophotrochozoa</taxon>
        <taxon>Mollusca</taxon>
        <taxon>Bivalvia</taxon>
        <taxon>Autobranchia</taxon>
        <taxon>Heteroconchia</taxon>
        <taxon>Euheterodonta</taxon>
        <taxon>Imparidentia</taxon>
        <taxon>Neoheterodontei</taxon>
        <taxon>Myida</taxon>
        <taxon>Myoidea</taxon>
        <taxon>Myidae</taxon>
        <taxon>Mya</taxon>
    </lineage>
</organism>
<proteinExistence type="predicted"/>
<keyword evidence="4" id="KW-1185">Reference proteome</keyword>
<protein>
    <submittedName>
        <fullName evidence="3">MPEG1-like protein</fullName>
    </submittedName>
</protein>
<feature type="domain" description="MACPF" evidence="2">
    <location>
        <begin position="14"/>
        <end position="351"/>
    </location>
</feature>
<evidence type="ECO:0000256" key="1">
    <source>
        <dbReference type="SAM" id="SignalP"/>
    </source>
</evidence>
<name>A0ABY7EJT1_MYAAR</name>
<dbReference type="InterPro" id="IPR039707">
    <property type="entry name" value="MPEG1"/>
</dbReference>
<gene>
    <name evidence="3" type="ORF">MAR_035328</name>
</gene>
<dbReference type="Proteomes" id="UP001164746">
    <property type="component" value="Chromosome 7"/>
</dbReference>
<evidence type="ECO:0000313" key="4">
    <source>
        <dbReference type="Proteomes" id="UP001164746"/>
    </source>
</evidence>